<feature type="region of interest" description="Disordered" evidence="1">
    <location>
        <begin position="15"/>
        <end position="90"/>
    </location>
</feature>
<dbReference type="EMBL" id="SPHZ02000002">
    <property type="protein sequence ID" value="KAF0928591.1"/>
    <property type="molecule type" value="Genomic_DNA"/>
</dbReference>
<keyword evidence="3" id="KW-1185">Reference proteome</keyword>
<evidence type="ECO:0000313" key="2">
    <source>
        <dbReference type="EMBL" id="KAF0928591.1"/>
    </source>
</evidence>
<feature type="compositionally biased region" description="Basic and acidic residues" evidence="1">
    <location>
        <begin position="47"/>
        <end position="57"/>
    </location>
</feature>
<sequence>MVIAAPCRRAAYTAVELPPSSSRPDRCKELLPPSSCLHRHRRRRRFRSDEPKARSGEPETGYGKLGGDAPTRMGGGGPRRRGQRRPDKDG</sequence>
<evidence type="ECO:0000256" key="1">
    <source>
        <dbReference type="SAM" id="MobiDB-lite"/>
    </source>
</evidence>
<feature type="compositionally biased region" description="Basic residues" evidence="1">
    <location>
        <begin position="37"/>
        <end position="46"/>
    </location>
</feature>
<gene>
    <name evidence="2" type="ORF">E2562_006034</name>
</gene>
<dbReference type="Proteomes" id="UP000479710">
    <property type="component" value="Unassembled WGS sequence"/>
</dbReference>
<evidence type="ECO:0000313" key="3">
    <source>
        <dbReference type="Proteomes" id="UP000479710"/>
    </source>
</evidence>
<proteinExistence type="predicted"/>
<organism evidence="2 3">
    <name type="scientific">Oryza meyeriana var. granulata</name>
    <dbReference type="NCBI Taxonomy" id="110450"/>
    <lineage>
        <taxon>Eukaryota</taxon>
        <taxon>Viridiplantae</taxon>
        <taxon>Streptophyta</taxon>
        <taxon>Embryophyta</taxon>
        <taxon>Tracheophyta</taxon>
        <taxon>Spermatophyta</taxon>
        <taxon>Magnoliopsida</taxon>
        <taxon>Liliopsida</taxon>
        <taxon>Poales</taxon>
        <taxon>Poaceae</taxon>
        <taxon>BOP clade</taxon>
        <taxon>Oryzoideae</taxon>
        <taxon>Oryzeae</taxon>
        <taxon>Oryzinae</taxon>
        <taxon>Oryza</taxon>
        <taxon>Oryza meyeriana</taxon>
    </lineage>
</organism>
<accession>A0A6G1EVE7</accession>
<name>A0A6G1EVE7_9ORYZ</name>
<protein>
    <submittedName>
        <fullName evidence="2">Uncharacterized protein</fullName>
    </submittedName>
</protein>
<reference evidence="2 3" key="1">
    <citation type="submission" date="2019-11" db="EMBL/GenBank/DDBJ databases">
        <title>Whole genome sequence of Oryza granulata.</title>
        <authorList>
            <person name="Li W."/>
        </authorList>
    </citation>
    <scope>NUCLEOTIDE SEQUENCE [LARGE SCALE GENOMIC DNA]</scope>
    <source>
        <strain evidence="3">cv. Menghai</strain>
        <tissue evidence="2">Leaf</tissue>
    </source>
</reference>
<dbReference type="AlphaFoldDB" id="A0A6G1EVE7"/>
<comment type="caution">
    <text evidence="2">The sequence shown here is derived from an EMBL/GenBank/DDBJ whole genome shotgun (WGS) entry which is preliminary data.</text>
</comment>